<dbReference type="EMBL" id="FUYB01000012">
    <property type="protein sequence ID" value="SKA83934.1"/>
    <property type="molecule type" value="Genomic_DNA"/>
</dbReference>
<dbReference type="OrthoDB" id="7029230at2"/>
<dbReference type="RefSeq" id="WP_078922929.1">
    <property type="nucleotide sequence ID" value="NZ_FUYB01000012.1"/>
</dbReference>
<reference evidence="2 3" key="1">
    <citation type="submission" date="2017-02" db="EMBL/GenBank/DDBJ databases">
        <authorList>
            <person name="Peterson S.W."/>
        </authorList>
    </citation>
    <scope>NUCLEOTIDE SEQUENCE [LARGE SCALE GENOMIC DNA]</scope>
    <source>
        <strain evidence="2 3">ATCC 49788</strain>
    </source>
</reference>
<keyword evidence="3" id="KW-1185">Reference proteome</keyword>
<organism evidence="2 3">
    <name type="scientific">Thiothrix eikelboomii</name>
    <dbReference type="NCBI Taxonomy" id="92487"/>
    <lineage>
        <taxon>Bacteria</taxon>
        <taxon>Pseudomonadati</taxon>
        <taxon>Pseudomonadota</taxon>
        <taxon>Gammaproteobacteria</taxon>
        <taxon>Thiotrichales</taxon>
        <taxon>Thiotrichaceae</taxon>
        <taxon>Thiothrix</taxon>
    </lineage>
</organism>
<evidence type="ECO:0000313" key="3">
    <source>
        <dbReference type="Proteomes" id="UP000190460"/>
    </source>
</evidence>
<proteinExistence type="predicted"/>
<dbReference type="Gene3D" id="3.40.50.300">
    <property type="entry name" value="P-loop containing nucleotide triphosphate hydrolases"/>
    <property type="match status" value="1"/>
</dbReference>
<dbReference type="GO" id="GO:0008146">
    <property type="term" value="F:sulfotransferase activity"/>
    <property type="evidence" value="ECO:0007669"/>
    <property type="project" value="InterPro"/>
</dbReference>
<dbReference type="STRING" id="92487.SAMN02745130_02457"/>
<dbReference type="AlphaFoldDB" id="A0A1T4X2V8"/>
<feature type="domain" description="Sulfotransferase" evidence="1">
    <location>
        <begin position="8"/>
        <end position="214"/>
    </location>
</feature>
<dbReference type="InterPro" id="IPR000863">
    <property type="entry name" value="Sulfotransferase_dom"/>
</dbReference>
<name>A0A1T4X2V8_9GAMM</name>
<gene>
    <name evidence="2" type="ORF">SAMN02745130_02457</name>
</gene>
<accession>A0A1T4X2V8</accession>
<sequence>MQLISAQQQVILTGLPRSGTTLTCHLLNKLPNSVALHEPLIPLDLAGYERAQLVEFILEYFSAQRRQILQTGTAVSKSFGGQVPDNPMAGFDPITGKRIRVLDGRLVEINKPLEPDFCLAIKQPAFFTAILKDLVTTDSLRCFALIRNPLAVLLSWNSVEMPVSRGRVPAAEAFAPELKLSLEQIEGVYDRQVLLLDWFFQQYLTYLPAKQILFYEATINTAGRSLAVINPLANQLTETLYSKNNNSLYNAALKQTFLDKLLSKTEGAFWHFYTEEQLMSI</sequence>
<evidence type="ECO:0000259" key="1">
    <source>
        <dbReference type="Pfam" id="PF00685"/>
    </source>
</evidence>
<protein>
    <submittedName>
        <fullName evidence="2">Sulfotransferase family protein</fullName>
    </submittedName>
</protein>
<dbReference type="Proteomes" id="UP000190460">
    <property type="component" value="Unassembled WGS sequence"/>
</dbReference>
<dbReference type="InterPro" id="IPR027417">
    <property type="entry name" value="P-loop_NTPase"/>
</dbReference>
<dbReference type="SUPFAM" id="SSF52540">
    <property type="entry name" value="P-loop containing nucleoside triphosphate hydrolases"/>
    <property type="match status" value="1"/>
</dbReference>
<dbReference type="Pfam" id="PF00685">
    <property type="entry name" value="Sulfotransfer_1"/>
    <property type="match status" value="1"/>
</dbReference>
<keyword evidence="2" id="KW-0808">Transferase</keyword>
<evidence type="ECO:0000313" key="2">
    <source>
        <dbReference type="EMBL" id="SKA83934.1"/>
    </source>
</evidence>